<evidence type="ECO:0000256" key="10">
    <source>
        <dbReference type="SAM" id="MobiDB-lite"/>
    </source>
</evidence>
<comment type="catalytic activity">
    <reaction evidence="7">
        <text>L-threonyl-[protein] + ATP = O-phospho-L-threonyl-[protein] + ADP + H(+)</text>
        <dbReference type="Rhea" id="RHEA:46608"/>
        <dbReference type="Rhea" id="RHEA-COMP:11060"/>
        <dbReference type="Rhea" id="RHEA-COMP:11605"/>
        <dbReference type="ChEBI" id="CHEBI:15378"/>
        <dbReference type="ChEBI" id="CHEBI:30013"/>
        <dbReference type="ChEBI" id="CHEBI:30616"/>
        <dbReference type="ChEBI" id="CHEBI:61977"/>
        <dbReference type="ChEBI" id="CHEBI:456216"/>
        <dbReference type="EC" id="2.7.11.1"/>
    </reaction>
</comment>
<dbReference type="KEGG" id="tpf:TPHA_0D00360"/>
<evidence type="ECO:0000259" key="12">
    <source>
        <dbReference type="PROSITE" id="PS50110"/>
    </source>
</evidence>
<dbReference type="GO" id="GO:0034605">
    <property type="term" value="P:cellular response to heat"/>
    <property type="evidence" value="ECO:0007669"/>
    <property type="project" value="EnsemblFungi"/>
</dbReference>
<dbReference type="PROSITE" id="PS50110">
    <property type="entry name" value="RESPONSE_REGULATORY"/>
    <property type="match status" value="1"/>
</dbReference>
<dbReference type="PANTHER" id="PTHR24356">
    <property type="entry name" value="SERINE/THREONINE-PROTEIN KINASE"/>
    <property type="match status" value="1"/>
</dbReference>
<evidence type="ECO:0000256" key="4">
    <source>
        <dbReference type="ARBA" id="ARBA00022741"/>
    </source>
</evidence>
<evidence type="ECO:0000256" key="8">
    <source>
        <dbReference type="ARBA" id="ARBA00048679"/>
    </source>
</evidence>
<gene>
    <name evidence="13" type="primary">TPHA0D00360</name>
    <name evidence="13" type="ordered locus">TPHA_0D00360</name>
</gene>
<protein>
    <recommendedName>
        <fullName evidence="1">non-specific serine/threonine protein kinase</fullName>
        <ecNumber evidence="1">2.7.11.1</ecNumber>
    </recommendedName>
</protein>
<name>G8BS59_TETPH</name>
<dbReference type="Gene3D" id="3.40.50.2300">
    <property type="match status" value="1"/>
</dbReference>
<dbReference type="SUPFAM" id="SSF55785">
    <property type="entry name" value="PYP-like sensor domain (PAS domain)"/>
    <property type="match status" value="1"/>
</dbReference>
<dbReference type="PROSITE" id="PS50011">
    <property type="entry name" value="PROTEIN_KINASE_DOM"/>
    <property type="match status" value="1"/>
</dbReference>
<dbReference type="CDD" id="cd17546">
    <property type="entry name" value="REC_hyHK_CKI1_RcsC-like"/>
    <property type="match status" value="1"/>
</dbReference>
<feature type="region of interest" description="Disordered" evidence="10">
    <location>
        <begin position="1347"/>
        <end position="1370"/>
    </location>
</feature>
<dbReference type="OMA" id="AKLYYAF"/>
<dbReference type="EMBL" id="HE612859">
    <property type="protein sequence ID" value="CCE62680.1"/>
    <property type="molecule type" value="Genomic_DNA"/>
</dbReference>
<dbReference type="GO" id="GO:0000160">
    <property type="term" value="P:phosphorelay signal transduction system"/>
    <property type="evidence" value="ECO:0007669"/>
    <property type="project" value="InterPro"/>
</dbReference>
<dbReference type="Gene3D" id="1.10.510.10">
    <property type="entry name" value="Transferase(Phosphotransferase) domain 1"/>
    <property type="match status" value="2"/>
</dbReference>
<feature type="domain" description="Response regulatory" evidence="12">
    <location>
        <begin position="1405"/>
        <end position="1519"/>
    </location>
</feature>
<sequence length="1536" mass="171770">MMNITRSASNSSSGSSTNYEKYLNLATESNPSMILELDLLGNIRYISPIWEQIIGTKLPEVGSSMSDIIIGSETDKGVFNEVIKIWADNDSVSYTVTFGLHGKYSEVVTMEACGVLIHDSITNKATHSMWIMKPIDEQLKDDYLRTSSRLPEEFIKILGFGSHIFLDYLNFVQSQLCLDESNLPTPNLELCRVCETFVPDWWLESHSKSCVCEHRIQSLIQLLQENLVEHCNYLYSITKENDSNEDSDNDSTISNYFNFEYKGYASKISPATIANLIDLCELAMAANISQIQKPSDNTRIHTNTAFRAIEGSQQMDKFDFSPNTQTIIQEVTNWRPPYIDEPDQGLTLLVEHTTKISKDKIDALLRLDNAMTFSYRLKNEVNNYVFQLIIEQIENNRLFLTHSMGSPIIRQNLTAKENSIDSDIQSNIPSSSQQTLTHGDSIDNIQQNNTSIANIASPQSQRPQTGTLFADAYLNEDVIPNSEVQQDDSLLGNKEGSKTQWSSKIDGFHSRSITPKQTIESAEKIENNSSMSMTDGLKISIFNNIMDPNTPKLRSDSYINLQNTGNPTSRHKIAVPNSFVLPKMKTSIVVTPRKGSPLLTSSSSASNINSLNQISRSSSTTKNIIDKCRSPISSPRVSINNLMTPDQVVNMNSVLKQPLSPLLLATNPVKNLNPNIKNYDVIKPISKGAYGNVYLGRKKLTGDYVAIKVLRKSDMIAKNQVTNVKSERAIMIVQSEKPYVVNLFESFQNKDNLFLVMEYLPGGDLATVIKMMGYLPDNWVKQYICEIVIGVADMHENGIIHHDLKPENLLIDKKGHLKLTDFGLSRAGLVHRHQNRPQLGNRLSISSSHSNSSKNNNNYDDMNNANIILDGIIRDRDRRHSNSSSISNIEPLMLNKNDSSGSFPFDDFTSTTANNNSASHKKQYCSLHSENQESTTLSDYALYHPNDSKNKANFFGTPDYLAPETIRGIFEGNQCDWWSAGCILFEMYFGYPPFHGKDIQSVFENILLDDIHWPNFSSPEEERECISPEAKDLITKFLIKDPLKRMGTGGISEIQEHSYFNDVNWDGVYEEEASFIPNVEHPEDTDYFELRGAVLEDLGEDLDDIVDTKIDDSNIEDSINISKVLSEGSQFKGTTSAVFERPNINTPVNKTNISTLFEADSRRFSDPSSPTVKSPLSGLSQHLRERRHSKLSDSKGDFGSFNYRNLVALDKANKDAINRLKSEHLMELQSSNRRTSTASIPSSSSDSSIVKVRQSRTSISNNSAKGHAHNSSTVSELSFRSISPERTTAIYGQKIPTTNKGTNPEVVEGQNLSSYSKNDDTNPLKLEMPSTPIQANKPYVLTHSPFTARSLSTSKTGSGKKNSEESSAEEVDKLQAISKIQSVRNRRKSARKNSSNVEQMLFKLDILLCEPIPIHRYYITKDLETLGCTVVSVAAGDELISRATSGIKFDLIITALKLPKLGAVDIVKLLKHTNGINSFTPVVAVTSYYHEATNANIFSDVFEKPITLDVLKKLVSKYALLKSQMEEDSILSDNEP</sequence>
<dbReference type="GO" id="GO:0004674">
    <property type="term" value="F:protein serine/threonine kinase activity"/>
    <property type="evidence" value="ECO:0007669"/>
    <property type="project" value="UniProtKB-KW"/>
</dbReference>
<accession>G8BS59</accession>
<dbReference type="InterPro" id="IPR050236">
    <property type="entry name" value="Ser_Thr_kinase_AGC"/>
</dbReference>
<evidence type="ECO:0000256" key="7">
    <source>
        <dbReference type="ARBA" id="ARBA00047899"/>
    </source>
</evidence>
<feature type="domain" description="Protein kinase" evidence="11">
    <location>
        <begin position="679"/>
        <end position="1060"/>
    </location>
</feature>
<proteinExistence type="predicted"/>
<dbReference type="GO" id="GO:0005634">
    <property type="term" value="C:nucleus"/>
    <property type="evidence" value="ECO:0007669"/>
    <property type="project" value="EnsemblFungi"/>
</dbReference>
<dbReference type="GO" id="GO:0051321">
    <property type="term" value="P:meiotic cell cycle"/>
    <property type="evidence" value="ECO:0007669"/>
    <property type="project" value="EnsemblFungi"/>
</dbReference>
<feature type="compositionally biased region" description="Low complexity" evidence="10">
    <location>
        <begin position="1236"/>
        <end position="1248"/>
    </location>
</feature>
<dbReference type="GO" id="GO:0005737">
    <property type="term" value="C:cytoplasm"/>
    <property type="evidence" value="ECO:0007669"/>
    <property type="project" value="EnsemblFungi"/>
</dbReference>
<evidence type="ECO:0000256" key="5">
    <source>
        <dbReference type="ARBA" id="ARBA00022777"/>
    </source>
</evidence>
<feature type="compositionally biased region" description="Polar residues" evidence="10">
    <location>
        <begin position="1255"/>
        <end position="1286"/>
    </location>
</feature>
<evidence type="ECO:0000256" key="1">
    <source>
        <dbReference type="ARBA" id="ARBA00012513"/>
    </source>
</evidence>
<dbReference type="InterPro" id="IPR035965">
    <property type="entry name" value="PAS-like_dom_sf"/>
</dbReference>
<feature type="region of interest" description="Disordered" evidence="10">
    <location>
        <begin position="1228"/>
        <end position="1323"/>
    </location>
</feature>
<dbReference type="eggNOG" id="KOG0605">
    <property type="taxonomic scope" value="Eukaryota"/>
</dbReference>
<evidence type="ECO:0000256" key="2">
    <source>
        <dbReference type="ARBA" id="ARBA00022527"/>
    </source>
</evidence>
<dbReference type="STRING" id="1071381.G8BS59"/>
<evidence type="ECO:0000256" key="3">
    <source>
        <dbReference type="ARBA" id="ARBA00022679"/>
    </source>
</evidence>
<feature type="region of interest" description="Disordered" evidence="10">
    <location>
        <begin position="833"/>
        <end position="862"/>
    </location>
</feature>
<dbReference type="HOGENOM" id="CLU_000709_4_1_1"/>
<evidence type="ECO:0000313" key="13">
    <source>
        <dbReference type="EMBL" id="CCE62680.1"/>
    </source>
</evidence>
<dbReference type="GO" id="GO:0005524">
    <property type="term" value="F:ATP binding"/>
    <property type="evidence" value="ECO:0007669"/>
    <property type="project" value="UniProtKB-KW"/>
</dbReference>
<dbReference type="GO" id="GO:0070301">
    <property type="term" value="P:cellular response to hydrogen peroxide"/>
    <property type="evidence" value="ECO:0007669"/>
    <property type="project" value="EnsemblFungi"/>
</dbReference>
<evidence type="ECO:0000256" key="6">
    <source>
        <dbReference type="ARBA" id="ARBA00022840"/>
    </source>
</evidence>
<dbReference type="RefSeq" id="XP_003685114.1">
    <property type="nucleotide sequence ID" value="XM_003685066.1"/>
</dbReference>
<keyword evidence="3" id="KW-0808">Transferase</keyword>
<dbReference type="GO" id="GO:1901992">
    <property type="term" value="P:positive regulation of mitotic cell cycle phase transition"/>
    <property type="evidence" value="ECO:0007669"/>
    <property type="project" value="EnsemblFungi"/>
</dbReference>
<dbReference type="Proteomes" id="UP000005666">
    <property type="component" value="Chromosome 4"/>
</dbReference>
<dbReference type="FunFam" id="3.30.200.20:FF:000408">
    <property type="entry name" value="Serine/threonine-protein kinase RIM15"/>
    <property type="match status" value="1"/>
</dbReference>
<keyword evidence="4" id="KW-0547">Nucleotide-binding</keyword>
<comment type="caution">
    <text evidence="9">Lacks conserved residue(s) required for the propagation of feature annotation.</text>
</comment>
<dbReference type="InterPro" id="IPR011009">
    <property type="entry name" value="Kinase-like_dom_sf"/>
</dbReference>
<evidence type="ECO:0000313" key="14">
    <source>
        <dbReference type="Proteomes" id="UP000005666"/>
    </source>
</evidence>
<dbReference type="Gene3D" id="3.30.200.20">
    <property type="entry name" value="Phosphorylase Kinase, domain 1"/>
    <property type="match status" value="2"/>
</dbReference>
<dbReference type="SUPFAM" id="SSF52172">
    <property type="entry name" value="CheY-like"/>
    <property type="match status" value="1"/>
</dbReference>
<keyword evidence="2" id="KW-0723">Serine/threonine-protein kinase</keyword>
<comment type="catalytic activity">
    <reaction evidence="8">
        <text>L-seryl-[protein] + ATP = O-phospho-L-seryl-[protein] + ADP + H(+)</text>
        <dbReference type="Rhea" id="RHEA:17989"/>
        <dbReference type="Rhea" id="RHEA-COMP:9863"/>
        <dbReference type="Rhea" id="RHEA-COMP:11604"/>
        <dbReference type="ChEBI" id="CHEBI:15378"/>
        <dbReference type="ChEBI" id="CHEBI:29999"/>
        <dbReference type="ChEBI" id="CHEBI:30616"/>
        <dbReference type="ChEBI" id="CHEBI:83421"/>
        <dbReference type="ChEBI" id="CHEBI:456216"/>
        <dbReference type="EC" id="2.7.11.1"/>
    </reaction>
</comment>
<dbReference type="SMART" id="SM00448">
    <property type="entry name" value="REC"/>
    <property type="match status" value="1"/>
</dbReference>
<organism evidence="13 14">
    <name type="scientific">Tetrapisispora phaffii (strain ATCC 24235 / CBS 4417 / NBRC 1672 / NRRL Y-8282 / UCD 70-5)</name>
    <name type="common">Yeast</name>
    <name type="synonym">Fabospora phaffii</name>
    <dbReference type="NCBI Taxonomy" id="1071381"/>
    <lineage>
        <taxon>Eukaryota</taxon>
        <taxon>Fungi</taxon>
        <taxon>Dikarya</taxon>
        <taxon>Ascomycota</taxon>
        <taxon>Saccharomycotina</taxon>
        <taxon>Saccharomycetes</taxon>
        <taxon>Saccharomycetales</taxon>
        <taxon>Saccharomycetaceae</taxon>
        <taxon>Tetrapisispora</taxon>
    </lineage>
</organism>
<dbReference type="OrthoDB" id="162894at2759"/>
<dbReference type="SUPFAM" id="SSF56112">
    <property type="entry name" value="Protein kinase-like (PK-like)"/>
    <property type="match status" value="1"/>
</dbReference>
<dbReference type="InterPro" id="IPR011006">
    <property type="entry name" value="CheY-like_superfamily"/>
</dbReference>
<feature type="compositionally biased region" description="Low complexity" evidence="10">
    <location>
        <begin position="841"/>
        <end position="862"/>
    </location>
</feature>
<dbReference type="GO" id="GO:0010508">
    <property type="term" value="P:positive regulation of autophagy"/>
    <property type="evidence" value="ECO:0007669"/>
    <property type="project" value="EnsemblFungi"/>
</dbReference>
<dbReference type="GO" id="GO:1903452">
    <property type="term" value="P:positive regulation of G1 to G0 transition"/>
    <property type="evidence" value="ECO:0007669"/>
    <property type="project" value="EnsemblFungi"/>
</dbReference>
<evidence type="ECO:0000259" key="11">
    <source>
        <dbReference type="PROSITE" id="PS50011"/>
    </source>
</evidence>
<dbReference type="GO" id="GO:0045944">
    <property type="term" value="P:positive regulation of transcription by RNA polymerase II"/>
    <property type="evidence" value="ECO:0007669"/>
    <property type="project" value="EnsemblFungi"/>
</dbReference>
<dbReference type="Pfam" id="PF00069">
    <property type="entry name" value="Pkinase"/>
    <property type="match status" value="2"/>
</dbReference>
<dbReference type="SMART" id="SM00220">
    <property type="entry name" value="S_TKc"/>
    <property type="match status" value="1"/>
</dbReference>
<dbReference type="GeneID" id="11531046"/>
<keyword evidence="14" id="KW-1185">Reference proteome</keyword>
<feature type="region of interest" description="Disordered" evidence="10">
    <location>
        <begin position="1161"/>
        <end position="1195"/>
    </location>
</feature>
<feature type="compositionally biased region" description="Low complexity" evidence="10">
    <location>
        <begin position="1350"/>
        <end position="1360"/>
    </location>
</feature>
<dbReference type="PANTHER" id="PTHR24356:SF1">
    <property type="entry name" value="SERINE_THREONINE-PROTEIN KINASE GREATWALL"/>
    <property type="match status" value="1"/>
</dbReference>
<dbReference type="InterPro" id="IPR008271">
    <property type="entry name" value="Ser/Thr_kinase_AS"/>
</dbReference>
<reference evidence="13 14" key="1">
    <citation type="journal article" date="2011" name="Proc. Natl. Acad. Sci. U.S.A.">
        <title>Evolutionary erosion of yeast sex chromosomes by mating-type switching accidents.</title>
        <authorList>
            <person name="Gordon J.L."/>
            <person name="Armisen D."/>
            <person name="Proux-Wera E."/>
            <person name="Oheigeartaigh S.S."/>
            <person name="Byrne K.P."/>
            <person name="Wolfe K.H."/>
        </authorList>
    </citation>
    <scope>NUCLEOTIDE SEQUENCE [LARGE SCALE GENOMIC DNA]</scope>
    <source>
        <strain evidence="14">ATCC 24235 / CBS 4417 / NBRC 1672 / NRRL Y-8282 / UCD 70-5</strain>
    </source>
</reference>
<dbReference type="InterPro" id="IPR000719">
    <property type="entry name" value="Prot_kinase_dom"/>
</dbReference>
<dbReference type="GO" id="GO:0006995">
    <property type="term" value="P:cellular response to nitrogen starvation"/>
    <property type="evidence" value="ECO:0007669"/>
    <property type="project" value="EnsemblFungi"/>
</dbReference>
<dbReference type="InterPro" id="IPR001789">
    <property type="entry name" value="Sig_transdc_resp-reg_receiver"/>
</dbReference>
<dbReference type="EC" id="2.7.11.1" evidence="1"/>
<dbReference type="PROSITE" id="PS00108">
    <property type="entry name" value="PROTEIN_KINASE_ST"/>
    <property type="match status" value="1"/>
</dbReference>
<evidence type="ECO:0000256" key="9">
    <source>
        <dbReference type="PROSITE-ProRule" id="PRU00169"/>
    </source>
</evidence>
<feature type="compositionally biased region" description="Polar residues" evidence="10">
    <location>
        <begin position="1166"/>
        <end position="1180"/>
    </location>
</feature>
<keyword evidence="6" id="KW-0067">ATP-binding</keyword>
<keyword evidence="5" id="KW-0418">Kinase</keyword>